<dbReference type="CDD" id="cd22028">
    <property type="entry name" value="HMG-box_SoxA_SoxB_SoxG"/>
    <property type="match status" value="1"/>
</dbReference>
<dbReference type="InterPro" id="IPR009071">
    <property type="entry name" value="HMG_box_dom"/>
</dbReference>
<gene>
    <name evidence="6" type="ORF">D910_02098</name>
</gene>
<name>U4U226_DENPD</name>
<dbReference type="GO" id="GO:0030182">
    <property type="term" value="P:neuron differentiation"/>
    <property type="evidence" value="ECO:0007669"/>
    <property type="project" value="TreeGrafter"/>
</dbReference>
<dbReference type="SUPFAM" id="SSF47095">
    <property type="entry name" value="HMG-box"/>
    <property type="match status" value="1"/>
</dbReference>
<dbReference type="SMART" id="SM00398">
    <property type="entry name" value="HMG"/>
    <property type="match status" value="1"/>
</dbReference>
<feature type="domain" description="HMG box" evidence="5">
    <location>
        <begin position="19"/>
        <end position="87"/>
    </location>
</feature>
<dbReference type="InterPro" id="IPR036910">
    <property type="entry name" value="HMG_box_dom_sf"/>
</dbReference>
<dbReference type="GO" id="GO:0005634">
    <property type="term" value="C:nucleus"/>
    <property type="evidence" value="ECO:0007669"/>
    <property type="project" value="UniProtKB-SubCell"/>
</dbReference>
<dbReference type="Proteomes" id="UP000030742">
    <property type="component" value="Unassembled WGS sequence"/>
</dbReference>
<dbReference type="FunFam" id="1.10.30.10:FF:000002">
    <property type="entry name" value="transcription factor Sox-2"/>
    <property type="match status" value="1"/>
</dbReference>
<dbReference type="PROSITE" id="PS50118">
    <property type="entry name" value="HMG_BOX_2"/>
    <property type="match status" value="1"/>
</dbReference>
<reference evidence="6 7" key="1">
    <citation type="journal article" date="2013" name="Genome Biol.">
        <title>Draft genome of the mountain pine beetle, Dendroctonus ponderosae Hopkins, a major forest pest.</title>
        <authorList>
            <person name="Keeling C.I."/>
            <person name="Yuen M.M."/>
            <person name="Liao N.Y."/>
            <person name="Docking T.R."/>
            <person name="Chan S.K."/>
            <person name="Taylor G.A."/>
            <person name="Palmquist D.L."/>
            <person name="Jackman S.D."/>
            <person name="Nguyen A."/>
            <person name="Li M."/>
            <person name="Henderson H."/>
            <person name="Janes J.K."/>
            <person name="Zhao Y."/>
            <person name="Pandoh P."/>
            <person name="Moore R."/>
            <person name="Sperling F.A."/>
            <person name="Huber D.P."/>
            <person name="Birol I."/>
            <person name="Jones S.J."/>
            <person name="Bohlmann J."/>
        </authorList>
    </citation>
    <scope>NUCLEOTIDE SEQUENCE</scope>
</reference>
<evidence type="ECO:0000256" key="3">
    <source>
        <dbReference type="ARBA" id="ARBA00023242"/>
    </source>
</evidence>
<dbReference type="GO" id="GO:0000978">
    <property type="term" value="F:RNA polymerase II cis-regulatory region sequence-specific DNA binding"/>
    <property type="evidence" value="ECO:0007669"/>
    <property type="project" value="TreeGrafter"/>
</dbReference>
<dbReference type="Gene3D" id="1.10.30.10">
    <property type="entry name" value="High mobility group box domain"/>
    <property type="match status" value="1"/>
</dbReference>
<dbReference type="AlphaFoldDB" id="U4U226"/>
<dbReference type="EMBL" id="KB631614">
    <property type="protein sequence ID" value="ERL84671.1"/>
    <property type="molecule type" value="Genomic_DNA"/>
</dbReference>
<proteinExistence type="predicted"/>
<protein>
    <recommendedName>
        <fullName evidence="5">HMG box domain-containing protein</fullName>
    </recommendedName>
</protein>
<feature type="DNA-binding region" description="HMG box" evidence="4">
    <location>
        <begin position="19"/>
        <end position="87"/>
    </location>
</feature>
<dbReference type="GO" id="GO:0001228">
    <property type="term" value="F:DNA-binding transcription activator activity, RNA polymerase II-specific"/>
    <property type="evidence" value="ECO:0007669"/>
    <property type="project" value="TreeGrafter"/>
</dbReference>
<keyword evidence="2 4" id="KW-0238">DNA-binding</keyword>
<accession>U4U226</accession>
<dbReference type="PANTHER" id="PTHR10270">
    <property type="entry name" value="SOX TRANSCRIPTION FACTOR"/>
    <property type="match status" value="1"/>
</dbReference>
<evidence type="ECO:0000259" key="5">
    <source>
        <dbReference type="PROSITE" id="PS50118"/>
    </source>
</evidence>
<dbReference type="GO" id="GO:0007420">
    <property type="term" value="P:brain development"/>
    <property type="evidence" value="ECO:0007669"/>
    <property type="project" value="TreeGrafter"/>
</dbReference>
<evidence type="ECO:0000313" key="6">
    <source>
        <dbReference type="EMBL" id="ERL84671.1"/>
    </source>
</evidence>
<evidence type="ECO:0000313" key="7">
    <source>
        <dbReference type="Proteomes" id="UP000030742"/>
    </source>
</evidence>
<dbReference type="OrthoDB" id="6247875at2759"/>
<organism evidence="6 7">
    <name type="scientific">Dendroctonus ponderosae</name>
    <name type="common">Mountain pine beetle</name>
    <dbReference type="NCBI Taxonomy" id="77166"/>
    <lineage>
        <taxon>Eukaryota</taxon>
        <taxon>Metazoa</taxon>
        <taxon>Ecdysozoa</taxon>
        <taxon>Arthropoda</taxon>
        <taxon>Hexapoda</taxon>
        <taxon>Insecta</taxon>
        <taxon>Pterygota</taxon>
        <taxon>Neoptera</taxon>
        <taxon>Endopterygota</taxon>
        <taxon>Coleoptera</taxon>
        <taxon>Polyphaga</taxon>
        <taxon>Cucujiformia</taxon>
        <taxon>Curculionidae</taxon>
        <taxon>Scolytinae</taxon>
        <taxon>Dendroctonus</taxon>
    </lineage>
</organism>
<comment type="subcellular location">
    <subcellularLocation>
        <location evidence="1">Nucleus</location>
    </subcellularLocation>
</comment>
<sequence length="278" mass="31669">MSGGNSSAMGDALETTDHIKRPMNAFMVWSRIRRKHVFSQNPRLHNSEISKRLGAEWKLLSEIEKMPFIDEAKRLRTQHMVDHPQYKYRPRRKTKDVKDCSDSTGRKTNSCCDPLQLAINRTFYASCDRYFDTKPFLEKLPTITLGSTSIDSGNYSTGNNIAYVSTSNYSASLSNMSDGFSARSWPITNHSGTQQPAKYMYEEPLPSTYPDMETNPLPDYNNRHTLPPCESLPSNKSHKIMNAAAAIFASSMMNSRFISPRKLKPWQMQLFKIMVAAM</sequence>
<dbReference type="GO" id="GO:0000122">
    <property type="term" value="P:negative regulation of transcription by RNA polymerase II"/>
    <property type="evidence" value="ECO:0007669"/>
    <property type="project" value="TreeGrafter"/>
</dbReference>
<dbReference type="PANTHER" id="PTHR10270:SF323">
    <property type="entry name" value="TRANSCRIPTION FACTOR SOX-14-RELATED"/>
    <property type="match status" value="1"/>
</dbReference>
<dbReference type="STRING" id="77166.U4U226"/>
<dbReference type="InterPro" id="IPR050140">
    <property type="entry name" value="SRY-related_HMG-box_TF-like"/>
</dbReference>
<evidence type="ECO:0000256" key="1">
    <source>
        <dbReference type="ARBA" id="ARBA00004123"/>
    </source>
</evidence>
<dbReference type="Pfam" id="PF00505">
    <property type="entry name" value="HMG_box"/>
    <property type="match status" value="1"/>
</dbReference>
<evidence type="ECO:0000256" key="4">
    <source>
        <dbReference type="PROSITE-ProRule" id="PRU00267"/>
    </source>
</evidence>
<evidence type="ECO:0000256" key="2">
    <source>
        <dbReference type="ARBA" id="ARBA00023125"/>
    </source>
</evidence>
<keyword evidence="3 4" id="KW-0539">Nucleus</keyword>